<accession>A0ABM8DDM1</accession>
<dbReference type="InterPro" id="IPR023870">
    <property type="entry name" value="PGA_export_porin_PgaA"/>
</dbReference>
<dbReference type="InterPro" id="IPR049003">
    <property type="entry name" value="PgaA_barrel"/>
</dbReference>
<gene>
    <name evidence="3" type="primary">pgaA</name>
    <name evidence="3" type="ORF">LA521A_18960</name>
</gene>
<organism evidence="3 4">
    <name type="scientific">Lysobacter auxotrophicus</name>
    <dbReference type="NCBI Taxonomy" id="2992573"/>
    <lineage>
        <taxon>Bacteria</taxon>
        <taxon>Pseudomonadati</taxon>
        <taxon>Pseudomonadota</taxon>
        <taxon>Gammaproteobacteria</taxon>
        <taxon>Lysobacterales</taxon>
        <taxon>Lysobacteraceae</taxon>
        <taxon>Lysobacter</taxon>
    </lineage>
</organism>
<sequence>MSAAVRLALSLLLAVMSPTALPAAGETGTARSFDTRMQHGRALLQAGDRFGALREFSLASQERPGDRDARRALADVLMELGAPQAAARVLAPEVDIGVRARLAGERVRWGSQVATDPAARFKTTDEAIGQLGALLVEARALPARDIGLERRLLGDLVIALRDRERWADALATADTLAQEGPLPSYVRQAQADALLAMRRPEDAIAGYQEALASDPRNRDARVGLFYAQVEAEEFGAAFATADTLVAQSPRSRQVGVTARPLPNPDWLDAQILRSQSRRYGDMPAGSWQVLHPLASQAPAAPYLRLEHGEVAGERGWPRLAHDEIRIAHSLAPDEVPIATALAEAEFERRHWREAERRARQLAAIDPGNDRLRHLQADLDAYRGAQLVLSLQPRKAEGGGLTAPGSGMSGALRAYTPPLGERWRVFAAAEREVDEPDDERLVRNRYGAGVEGRWPDVTLELVAWSNHGLLAHGGADASVQWQPDDRWTLEIGAQAFSSATPLRAVQAGIRADAASVSATHAWSASSVASLSATTLDFTDGNRRWEGVLDFARTVVARPNVELVLRPALYASRNSLRDAPYFNPERDRSVSLTADLRHRLWRRRPTTATWSAP</sequence>
<name>A0ABM8DDM1_9GAMM</name>
<dbReference type="NCBIfam" id="TIGR03939">
    <property type="entry name" value="PGA_TPR_OMP"/>
    <property type="match status" value="1"/>
</dbReference>
<evidence type="ECO:0000313" key="4">
    <source>
        <dbReference type="Proteomes" id="UP001317822"/>
    </source>
</evidence>
<keyword evidence="1" id="KW-0732">Signal</keyword>
<proteinExistence type="predicted"/>
<dbReference type="EMBL" id="AP027041">
    <property type="protein sequence ID" value="BDU16695.1"/>
    <property type="molecule type" value="Genomic_DNA"/>
</dbReference>
<dbReference type="InterPro" id="IPR011990">
    <property type="entry name" value="TPR-like_helical_dom_sf"/>
</dbReference>
<feature type="signal peptide" evidence="1">
    <location>
        <begin position="1"/>
        <end position="22"/>
    </location>
</feature>
<dbReference type="Pfam" id="PF14559">
    <property type="entry name" value="TPR_19"/>
    <property type="match status" value="1"/>
</dbReference>
<feature type="chain" id="PRO_5045352192" evidence="1">
    <location>
        <begin position="23"/>
        <end position="611"/>
    </location>
</feature>
<dbReference type="Pfam" id="PF21197">
    <property type="entry name" value="PgaA_barrel"/>
    <property type="match status" value="1"/>
</dbReference>
<dbReference type="RefSeq" id="WP_281778682.1">
    <property type="nucleotide sequence ID" value="NZ_AP027041.1"/>
</dbReference>
<dbReference type="SUPFAM" id="SSF48452">
    <property type="entry name" value="TPR-like"/>
    <property type="match status" value="1"/>
</dbReference>
<reference evidence="3 4" key="1">
    <citation type="journal article" date="2023" name="Int. J. Syst. Evol. Microbiol.">
        <title>Physiological and genomic analyses of cobalamin (vitamin B12)-auxotrophy of Lysobacter auxotrophicus sp. nov., a methionine-auxotrophic chitinolytic bacterium isolated from chitin-treated soil.</title>
        <authorList>
            <person name="Saito A."/>
            <person name="Dohra H."/>
            <person name="Hamada M."/>
            <person name="Moriuchi R."/>
            <person name="Kotsuchibashi Y."/>
            <person name="Mori K."/>
        </authorList>
    </citation>
    <scope>NUCLEOTIDE SEQUENCE [LARGE SCALE GENOMIC DNA]</scope>
    <source>
        <strain evidence="3 4">5-21a</strain>
    </source>
</reference>
<dbReference type="Gene3D" id="1.25.40.10">
    <property type="entry name" value="Tetratricopeptide repeat domain"/>
    <property type="match status" value="2"/>
</dbReference>
<feature type="domain" description="PgaA membrane beta barrel" evidence="2">
    <location>
        <begin position="412"/>
        <end position="602"/>
    </location>
</feature>
<keyword evidence="4" id="KW-1185">Reference proteome</keyword>
<evidence type="ECO:0000256" key="1">
    <source>
        <dbReference type="SAM" id="SignalP"/>
    </source>
</evidence>
<protein>
    <submittedName>
        <fullName evidence="3">Poly-beta-1,6 N-acetyl-D-glucosamine export porin PgaA</fullName>
    </submittedName>
</protein>
<evidence type="ECO:0000259" key="2">
    <source>
        <dbReference type="Pfam" id="PF21197"/>
    </source>
</evidence>
<evidence type="ECO:0000313" key="3">
    <source>
        <dbReference type="EMBL" id="BDU16695.1"/>
    </source>
</evidence>
<dbReference type="Proteomes" id="UP001317822">
    <property type="component" value="Chromosome"/>
</dbReference>